<dbReference type="Pfam" id="PF18803">
    <property type="entry name" value="CxC2"/>
    <property type="match status" value="1"/>
</dbReference>
<evidence type="ECO:0000313" key="3">
    <source>
        <dbReference type="Proteomes" id="UP000294933"/>
    </source>
</evidence>
<proteinExistence type="predicted"/>
<evidence type="ECO:0000259" key="1">
    <source>
        <dbReference type="Pfam" id="PF18803"/>
    </source>
</evidence>
<gene>
    <name evidence="2" type="ORF">BD410DRAFT_694232</name>
</gene>
<dbReference type="OrthoDB" id="2682806at2759"/>
<keyword evidence="3" id="KW-1185">Reference proteome</keyword>
<dbReference type="VEuPathDB" id="FungiDB:BD410DRAFT_694232"/>
<dbReference type="EMBL" id="ML170567">
    <property type="protein sequence ID" value="TDL13520.1"/>
    <property type="molecule type" value="Genomic_DNA"/>
</dbReference>
<sequence>VLEWAKHRDSFLDELIRLDGIGFHQEPLSCHDCGEPGGIYRCIDCFETQLCCSSCMCKEHARLPFHRIEKWDSGYFQKSSLQLLGLQIQLGHGHTDITCPNPSTTHEPMTIVDVSGIHRVHVNFCNCPVSNSVPRRTQLLRARLWPATVDRPQTAVTLNALDAFLQLTLQSKLNVYDFYLALAHLTDNWETLDLKNRYKEVSRCIHEYRHILMAKRSARGHDPEGINATKPGEFAVECPACPQPGRNLPD</sequence>
<dbReference type="Proteomes" id="UP000294933">
    <property type="component" value="Unassembled WGS sequence"/>
</dbReference>
<reference evidence="2 3" key="1">
    <citation type="submission" date="2018-06" db="EMBL/GenBank/DDBJ databases">
        <title>A transcriptomic atlas of mushroom development highlights an independent origin of complex multicellularity.</title>
        <authorList>
            <consortium name="DOE Joint Genome Institute"/>
            <person name="Krizsan K."/>
            <person name="Almasi E."/>
            <person name="Merenyi Z."/>
            <person name="Sahu N."/>
            <person name="Viragh M."/>
            <person name="Koszo T."/>
            <person name="Mondo S."/>
            <person name="Kiss B."/>
            <person name="Balint B."/>
            <person name="Kues U."/>
            <person name="Barry K."/>
            <person name="Hegedus J.C."/>
            <person name="Henrissat B."/>
            <person name="Johnson J."/>
            <person name="Lipzen A."/>
            <person name="Ohm R."/>
            <person name="Nagy I."/>
            <person name="Pangilinan J."/>
            <person name="Yan J."/>
            <person name="Xiong Y."/>
            <person name="Grigoriev I.V."/>
            <person name="Hibbett D.S."/>
            <person name="Nagy L.G."/>
        </authorList>
    </citation>
    <scope>NUCLEOTIDE SEQUENCE [LARGE SCALE GENOMIC DNA]</scope>
    <source>
        <strain evidence="2 3">SZMC22713</strain>
    </source>
</reference>
<accession>A0A4Y7PGN2</accession>
<name>A0A4Y7PGN2_9AGAM</name>
<dbReference type="STRING" id="50990.A0A4Y7PGN2"/>
<feature type="non-terminal residue" evidence="2">
    <location>
        <position position="1"/>
    </location>
</feature>
<feature type="non-terminal residue" evidence="2">
    <location>
        <position position="250"/>
    </location>
</feature>
<feature type="domain" description="CxC2-like cysteine cluster KDZ transposase-associated" evidence="1">
    <location>
        <begin position="81"/>
        <end position="189"/>
    </location>
</feature>
<dbReference type="InterPro" id="IPR041457">
    <property type="entry name" value="CxC2_KDZ-assoc"/>
</dbReference>
<dbReference type="AlphaFoldDB" id="A0A4Y7PGN2"/>
<evidence type="ECO:0000313" key="2">
    <source>
        <dbReference type="EMBL" id="TDL13520.1"/>
    </source>
</evidence>
<organism evidence="2 3">
    <name type="scientific">Rickenella mellea</name>
    <dbReference type="NCBI Taxonomy" id="50990"/>
    <lineage>
        <taxon>Eukaryota</taxon>
        <taxon>Fungi</taxon>
        <taxon>Dikarya</taxon>
        <taxon>Basidiomycota</taxon>
        <taxon>Agaricomycotina</taxon>
        <taxon>Agaricomycetes</taxon>
        <taxon>Hymenochaetales</taxon>
        <taxon>Rickenellaceae</taxon>
        <taxon>Rickenella</taxon>
    </lineage>
</organism>
<protein>
    <recommendedName>
        <fullName evidence="1">CxC2-like cysteine cluster KDZ transposase-associated domain-containing protein</fullName>
    </recommendedName>
</protein>